<feature type="transmembrane region" description="Helical" evidence="1">
    <location>
        <begin position="111"/>
        <end position="129"/>
    </location>
</feature>
<dbReference type="EMBL" id="ABJB010930743">
    <property type="status" value="NOT_ANNOTATED_CDS"/>
    <property type="molecule type" value="Genomic_DNA"/>
</dbReference>
<evidence type="ECO:0000313" key="3">
    <source>
        <dbReference type="EnsemblMetazoa" id="ISCW014789-PA"/>
    </source>
</evidence>
<dbReference type="VEuPathDB" id="VectorBase:ISCP_019441"/>
<dbReference type="PaxDb" id="6945-B7QLU0"/>
<dbReference type="EnsemblMetazoa" id="ISCW014789-RA">
    <property type="protein sequence ID" value="ISCW014789-PA"/>
    <property type="gene ID" value="ISCW014789"/>
</dbReference>
<name>B7QLU0_IXOSC</name>
<dbReference type="VEuPathDB" id="VectorBase:ISCW014789"/>
<dbReference type="OrthoDB" id="6501027at2759"/>
<dbReference type="Proteomes" id="UP000001555">
    <property type="component" value="Unassembled WGS sequence"/>
</dbReference>
<feature type="transmembrane region" description="Helical" evidence="1">
    <location>
        <begin position="141"/>
        <end position="164"/>
    </location>
</feature>
<dbReference type="EMBL" id="ABJB010010409">
    <property type="status" value="NOT_ANNOTATED_CDS"/>
    <property type="molecule type" value="Genomic_DNA"/>
</dbReference>
<keyword evidence="1" id="KW-1133">Transmembrane helix</keyword>
<sequence length="252" mass="27021">MWDASEAMAPLPKVGAGNVPCSAHADLPSFPWTLAKCFTIVTLGEVKGLDLFTSHVSLSALIFLNLSQIPLGSVQWDLVLGILLGKGAIFVLVLVIMVAAGRPGNLANAGLYAIFVTQVNDFGLAYPLVDSVYRSSRRPDYASYMYLVAPLSLGLFNPIGFFLVEVERVRSKMASVVLSGQKSHLVKQLAKAALVVSLRVCAHPHVWTSVLAIGVSSLMGRSKLPKPLVNALTRSIFAMSQTVRNASFPKAL</sequence>
<feature type="transmembrane region" description="Helical" evidence="1">
    <location>
        <begin position="78"/>
        <end position="99"/>
    </location>
</feature>
<dbReference type="AlphaFoldDB" id="B7QLU0"/>
<dbReference type="EMBL" id="DS967721">
    <property type="protein sequence ID" value="EEC19812.1"/>
    <property type="molecule type" value="Genomic_DNA"/>
</dbReference>
<protein>
    <submittedName>
        <fullName evidence="2 3">Uncharacterized protein</fullName>
    </submittedName>
</protein>
<dbReference type="PANTHER" id="PTHR22829">
    <property type="entry name" value="DEP DOMAIN PROTEIN"/>
    <property type="match status" value="1"/>
</dbReference>
<reference evidence="3" key="2">
    <citation type="submission" date="2020-05" db="UniProtKB">
        <authorList>
            <consortium name="EnsemblMetazoa"/>
        </authorList>
    </citation>
    <scope>IDENTIFICATION</scope>
    <source>
        <strain evidence="3">wikel</strain>
    </source>
</reference>
<organism>
    <name type="scientific">Ixodes scapularis</name>
    <name type="common">Black-legged tick</name>
    <name type="synonym">Deer tick</name>
    <dbReference type="NCBI Taxonomy" id="6945"/>
    <lineage>
        <taxon>Eukaryota</taxon>
        <taxon>Metazoa</taxon>
        <taxon>Ecdysozoa</taxon>
        <taxon>Arthropoda</taxon>
        <taxon>Chelicerata</taxon>
        <taxon>Arachnida</taxon>
        <taxon>Acari</taxon>
        <taxon>Parasitiformes</taxon>
        <taxon>Ixodida</taxon>
        <taxon>Ixodoidea</taxon>
        <taxon>Ixodidae</taxon>
        <taxon>Ixodinae</taxon>
        <taxon>Ixodes</taxon>
    </lineage>
</organism>
<dbReference type="PANTHER" id="PTHR22829:SF5">
    <property type="entry name" value="INTEGRAL MEMBRANE PROTEIN GPR155"/>
    <property type="match status" value="1"/>
</dbReference>
<keyword evidence="1" id="KW-0812">Transmembrane</keyword>
<dbReference type="HOGENOM" id="CLU_1103815_0_0_1"/>
<dbReference type="EMBL" id="ABJB010723477">
    <property type="status" value="NOT_ANNOTATED_CDS"/>
    <property type="molecule type" value="Genomic_DNA"/>
</dbReference>
<evidence type="ECO:0000313" key="2">
    <source>
        <dbReference type="EMBL" id="EEC19812.1"/>
    </source>
</evidence>
<proteinExistence type="predicted"/>
<dbReference type="InParanoid" id="B7QLU0"/>
<gene>
    <name evidence="2" type="ORF">IscW_ISCW014789</name>
</gene>
<accession>B7QLU0</accession>
<dbReference type="VEuPathDB" id="VectorBase:ISCI014789"/>
<dbReference type="InterPro" id="IPR051832">
    <property type="entry name" value="mTOR-Rac_regulators"/>
</dbReference>
<reference evidence="2 4" key="1">
    <citation type="submission" date="2008-03" db="EMBL/GenBank/DDBJ databases">
        <title>Annotation of Ixodes scapularis.</title>
        <authorList>
            <consortium name="Ixodes scapularis Genome Project Consortium"/>
            <person name="Caler E."/>
            <person name="Hannick L.I."/>
            <person name="Bidwell S."/>
            <person name="Joardar V."/>
            <person name="Thiagarajan M."/>
            <person name="Amedeo P."/>
            <person name="Galinsky K.J."/>
            <person name="Schobel S."/>
            <person name="Inman J."/>
            <person name="Hostetler J."/>
            <person name="Miller J."/>
            <person name="Hammond M."/>
            <person name="Megy K."/>
            <person name="Lawson D."/>
            <person name="Kodira C."/>
            <person name="Sutton G."/>
            <person name="Meyer J."/>
            <person name="Hill C.A."/>
            <person name="Birren B."/>
            <person name="Nene V."/>
            <person name="Collins F."/>
            <person name="Alarcon-Chaidez F."/>
            <person name="Wikel S."/>
            <person name="Strausberg R."/>
        </authorList>
    </citation>
    <scope>NUCLEOTIDE SEQUENCE [LARGE SCALE GENOMIC DNA]</scope>
    <source>
        <strain evidence="4">Wikel</strain>
        <strain evidence="2">Wikel colony</strain>
    </source>
</reference>
<keyword evidence="1" id="KW-0472">Membrane</keyword>
<evidence type="ECO:0000256" key="1">
    <source>
        <dbReference type="SAM" id="Phobius"/>
    </source>
</evidence>
<evidence type="ECO:0000313" key="4">
    <source>
        <dbReference type="Proteomes" id="UP000001555"/>
    </source>
</evidence>
<keyword evidence="4" id="KW-1185">Reference proteome</keyword>